<feature type="coiled-coil region" evidence="7">
    <location>
        <begin position="280"/>
        <end position="307"/>
    </location>
</feature>
<dbReference type="Pfam" id="PF13426">
    <property type="entry name" value="PAS_9"/>
    <property type="match status" value="1"/>
</dbReference>
<dbReference type="PROSITE" id="PS50113">
    <property type="entry name" value="PAC"/>
    <property type="match status" value="7"/>
</dbReference>
<dbReference type="InterPro" id="IPR013656">
    <property type="entry name" value="PAS_4"/>
</dbReference>
<dbReference type="InterPro" id="IPR050903">
    <property type="entry name" value="Bact_Chemotaxis_MeTrfase"/>
</dbReference>
<dbReference type="InterPro" id="IPR001610">
    <property type="entry name" value="PAC"/>
</dbReference>
<evidence type="ECO:0000259" key="9">
    <source>
        <dbReference type="PROSITE" id="PS50113"/>
    </source>
</evidence>
<feature type="coiled-coil region" evidence="7">
    <location>
        <begin position="959"/>
        <end position="1000"/>
    </location>
</feature>
<feature type="domain" description="PAS" evidence="8">
    <location>
        <begin position="432"/>
        <end position="477"/>
    </location>
</feature>
<dbReference type="CDD" id="cd00130">
    <property type="entry name" value="PAS"/>
    <property type="match status" value="8"/>
</dbReference>
<dbReference type="InterPro" id="IPR000700">
    <property type="entry name" value="PAS-assoc_C"/>
</dbReference>
<feature type="domain" description="PAC" evidence="9">
    <location>
        <begin position="629"/>
        <end position="681"/>
    </location>
</feature>
<evidence type="ECO:0000259" key="8">
    <source>
        <dbReference type="PROSITE" id="PS50112"/>
    </source>
</evidence>
<protein>
    <recommendedName>
        <fullName evidence="6">Sensor protein FixL</fullName>
    </recommendedName>
</protein>
<dbReference type="PANTHER" id="PTHR24422:SF10">
    <property type="entry name" value="CHEMOTAXIS PROTEIN METHYLTRANSFERASE 2"/>
    <property type="match status" value="1"/>
</dbReference>
<evidence type="ECO:0000256" key="3">
    <source>
        <dbReference type="ARBA" id="ARBA00022777"/>
    </source>
</evidence>
<keyword evidence="1" id="KW-0808">Transferase</keyword>
<keyword evidence="11" id="KW-1185">Reference proteome</keyword>
<feature type="domain" description="PAC" evidence="9">
    <location>
        <begin position="504"/>
        <end position="558"/>
    </location>
</feature>
<dbReference type="FunFam" id="3.30.450.20:FF:000060">
    <property type="entry name" value="Sensor protein FixL"/>
    <property type="match status" value="1"/>
</dbReference>
<dbReference type="InterPro" id="IPR013767">
    <property type="entry name" value="PAS_fold"/>
</dbReference>
<dbReference type="Gene3D" id="3.30.450.20">
    <property type="entry name" value="PAS domain"/>
    <property type="match status" value="8"/>
</dbReference>
<feature type="domain" description="PAC" evidence="9">
    <location>
        <begin position="786"/>
        <end position="838"/>
    </location>
</feature>
<feature type="domain" description="PAC" evidence="9">
    <location>
        <begin position="1066"/>
        <end position="1118"/>
    </location>
</feature>
<feature type="domain" description="PAS" evidence="8">
    <location>
        <begin position="569"/>
        <end position="625"/>
    </location>
</feature>
<dbReference type="InterPro" id="IPR003018">
    <property type="entry name" value="GAF"/>
</dbReference>
<keyword evidence="3" id="KW-0418">Kinase</keyword>
<dbReference type="NCBIfam" id="TIGR00229">
    <property type="entry name" value="sensory_box"/>
    <property type="match status" value="8"/>
</dbReference>
<gene>
    <name evidence="10" type="ORF">SAMN05421780_10174</name>
</gene>
<dbReference type="InterPro" id="IPR000014">
    <property type="entry name" value="PAS"/>
</dbReference>
<dbReference type="SMART" id="SM00065">
    <property type="entry name" value="GAF"/>
    <property type="match status" value="1"/>
</dbReference>
<dbReference type="PROSITE" id="PS50112">
    <property type="entry name" value="PAS"/>
    <property type="match status" value="5"/>
</dbReference>
<name>A0A1I1DAA0_9BACT</name>
<accession>A0A1I1DAA0</accession>
<feature type="domain" description="PAC" evidence="9">
    <location>
        <begin position="383"/>
        <end position="435"/>
    </location>
</feature>
<dbReference type="RefSeq" id="WP_177199794.1">
    <property type="nucleotide sequence ID" value="NZ_FOLE01000001.1"/>
</dbReference>
<dbReference type="GO" id="GO:0005524">
    <property type="term" value="F:ATP binding"/>
    <property type="evidence" value="ECO:0007669"/>
    <property type="project" value="UniProtKB-KW"/>
</dbReference>
<keyword evidence="7" id="KW-0175">Coiled coil</keyword>
<keyword evidence="4" id="KW-0067">ATP-binding</keyword>
<feature type="domain" description="PAC" evidence="9">
    <location>
        <begin position="909"/>
        <end position="961"/>
    </location>
</feature>
<dbReference type="InterPro" id="IPR013655">
    <property type="entry name" value="PAS_fold_3"/>
</dbReference>
<feature type="coiled-coil region" evidence="7">
    <location>
        <begin position="1232"/>
        <end position="1280"/>
    </location>
</feature>
<comment type="function">
    <text evidence="5">Putative oxygen sensor; modulates the activity of FixJ, a transcriptional activator of nitrogen fixation fixK gene. FixL probably acts as a kinase that phosphorylates FixJ.</text>
</comment>
<sequence>MKLPVTFITRKQLVAFQEILQERDRLQAETEKASEFIQNIKQGKLDGSFDIEDQQLDSGLAAALISMQEQMRDIAQSEKERNWATEGLAKFVDILRSNNENIEMLYDNILDSLVNYIGANQGALFLALHESKRAKTAERKNEAADSDEELTEIEDDIYLELVACYAYSKKKFLHKRFDIGEGLAGQCYLEKDAIFLTDVPPSYVNITSGLGEATPRCVLIVPLKLNEKIFGVLELASFEILPKFKREFVEKLGESIASTISNAQTNERTRQLLHISQKQAADMRASEEEMRQNMEELTTTQEDMRRKEMELAGMLSAVNSTLCTAEFNMQGYVLESNRAFMDLLDYSLEEIKGKHHRIFLSKSEAASADYAHFWKELAAGHQQHGDFVRVSKYGETRWLKASYTPVPDTNGHYYKVIKLAQDITERKLAEIESKRLSLVANNTDNSVVISDADGRIEYVNSGFEKMTGYKLADVIGKKPGAFLQGELTDKSTVARIRQKITARESFYEEILNYDKNGQTYWISLSVNPIFDEEDKLVNFVAVQTNINKTKQQALDYRGKLQAIDRAYGVMEFDPEGYILDANELVLQLLGYDIVDLKGRHHRMLVKEKEARSEAYKIFWDALGNRGEYISGEYCRLTKNGEEVWFKATYSAILGLDGKPAKIVNYVQDITEAKKLAIDIQLQNEQMKAQEEELLQNMEEVKAINDEVKRQSTELRGINNALNKNLCIIELDSNGMIINANPNFLMLFGYSLEELKGKHHRTIVFPDYAKSEEYIQFWADLARGQARVGEMKRMARDGSEIWVSASYNAILDDNGRVVKIVKFAQDITQRKRMDLDTSCKLDAVQRAYCVIEFDTKGNVLTANENFLNAMGYMLHEIQGRHHSMFLTENERNDDRYLSFWERLGEKGQFVIGEFQRVTKSGEHVWLKATYSPILDLDKKPYKVVKYAQDITAAKLLEFANHQQVEEIRAQEEELRQNMEELQAINEDVERQTLELRALSQALNTTVATIEFTPEGKVLTANENFLQLMGYRLEEIQGKPHKLFVDGDYARSGEYAKFWDDLGLGKAQIGEMRRITKSGAEVWLSASYTPVTNDEGQTLKVIKFAQNITDKKKEALDVSCQLSAIDRAYAIIEFDTDGNILKANENFLEVMEYSPVEIQGRHHRMFISEAERNSEEYRAFWERLGKRGEFIEGEFKRIKKAGEVVWLKATYNPILDLKGHPYKVVKYAQDITASKQLEIQAQQQFEELQAQEEELRQNLEELEAIQESVLEKQREVESIARKYEQILEGCADAVVMIDQIGTILFFNASAESLWGYQRQEVIGQNVRMLMGTEHSIKHDSYLQNYHRTGQAKVIGKGRKVDALRKDGSSVPILLTLSEAKISDNESIFTSFIKDLRE</sequence>
<dbReference type="InterPro" id="IPR029016">
    <property type="entry name" value="GAF-like_dom_sf"/>
</dbReference>
<dbReference type="GO" id="GO:0016301">
    <property type="term" value="F:kinase activity"/>
    <property type="evidence" value="ECO:0007669"/>
    <property type="project" value="UniProtKB-KW"/>
</dbReference>
<evidence type="ECO:0000256" key="6">
    <source>
        <dbReference type="ARBA" id="ARBA00070616"/>
    </source>
</evidence>
<evidence type="ECO:0000256" key="4">
    <source>
        <dbReference type="ARBA" id="ARBA00022840"/>
    </source>
</evidence>
<dbReference type="Proteomes" id="UP000199514">
    <property type="component" value="Unassembled WGS sequence"/>
</dbReference>
<dbReference type="Gene3D" id="3.30.450.40">
    <property type="match status" value="1"/>
</dbReference>
<evidence type="ECO:0000256" key="1">
    <source>
        <dbReference type="ARBA" id="ARBA00022679"/>
    </source>
</evidence>
<feature type="domain" description="PAS" evidence="8">
    <location>
        <begin position="1277"/>
        <end position="1323"/>
    </location>
</feature>
<dbReference type="SUPFAM" id="SSF55785">
    <property type="entry name" value="PYP-like sensor domain (PAS domain)"/>
    <property type="match status" value="8"/>
</dbReference>
<keyword evidence="2" id="KW-0547">Nucleotide-binding</keyword>
<proteinExistence type="predicted"/>
<evidence type="ECO:0000256" key="2">
    <source>
        <dbReference type="ARBA" id="ARBA00022741"/>
    </source>
</evidence>
<dbReference type="EMBL" id="FOLE01000001">
    <property type="protein sequence ID" value="SFB71747.1"/>
    <property type="molecule type" value="Genomic_DNA"/>
</dbReference>
<evidence type="ECO:0000313" key="10">
    <source>
        <dbReference type="EMBL" id="SFB71747.1"/>
    </source>
</evidence>
<dbReference type="SMART" id="SM00091">
    <property type="entry name" value="PAS"/>
    <property type="match status" value="7"/>
</dbReference>
<evidence type="ECO:0000256" key="5">
    <source>
        <dbReference type="ARBA" id="ARBA00059827"/>
    </source>
</evidence>
<dbReference type="GO" id="GO:0006355">
    <property type="term" value="P:regulation of DNA-templated transcription"/>
    <property type="evidence" value="ECO:0007669"/>
    <property type="project" value="InterPro"/>
</dbReference>
<feature type="domain" description="PAS" evidence="8">
    <location>
        <begin position="993"/>
        <end position="1037"/>
    </location>
</feature>
<dbReference type="InterPro" id="IPR035965">
    <property type="entry name" value="PAS-like_dom_sf"/>
</dbReference>
<organism evidence="10 11">
    <name type="scientific">Flexibacter flexilis DSM 6793</name>
    <dbReference type="NCBI Taxonomy" id="927664"/>
    <lineage>
        <taxon>Bacteria</taxon>
        <taxon>Pseudomonadati</taxon>
        <taxon>Bacteroidota</taxon>
        <taxon>Cytophagia</taxon>
        <taxon>Cytophagales</taxon>
        <taxon>Flexibacteraceae</taxon>
        <taxon>Flexibacter</taxon>
    </lineage>
</organism>
<dbReference type="Pfam" id="PF08448">
    <property type="entry name" value="PAS_4"/>
    <property type="match status" value="1"/>
</dbReference>
<feature type="coiled-coil region" evidence="7">
    <location>
        <begin position="669"/>
        <end position="710"/>
    </location>
</feature>
<feature type="domain" description="PAS" evidence="8">
    <location>
        <begin position="727"/>
        <end position="766"/>
    </location>
</feature>
<evidence type="ECO:0000256" key="7">
    <source>
        <dbReference type="SAM" id="Coils"/>
    </source>
</evidence>
<dbReference type="SUPFAM" id="SSF55781">
    <property type="entry name" value="GAF domain-like"/>
    <property type="match status" value="1"/>
</dbReference>
<dbReference type="Pfam" id="PF08447">
    <property type="entry name" value="PAS_3"/>
    <property type="match status" value="5"/>
</dbReference>
<feature type="domain" description="PAC" evidence="9">
    <location>
        <begin position="1189"/>
        <end position="1241"/>
    </location>
</feature>
<reference evidence="10 11" key="1">
    <citation type="submission" date="2016-10" db="EMBL/GenBank/DDBJ databases">
        <authorList>
            <person name="de Groot N.N."/>
        </authorList>
    </citation>
    <scope>NUCLEOTIDE SEQUENCE [LARGE SCALE GENOMIC DNA]</scope>
    <source>
        <strain evidence="10 11">DSM 6793</strain>
    </source>
</reference>
<dbReference type="Pfam" id="PF00989">
    <property type="entry name" value="PAS"/>
    <property type="match status" value="1"/>
</dbReference>
<dbReference type="SMART" id="SM00086">
    <property type="entry name" value="PAC"/>
    <property type="match status" value="7"/>
</dbReference>
<dbReference type="STRING" id="927664.SAMN05421780_10174"/>
<evidence type="ECO:0000313" key="11">
    <source>
        <dbReference type="Proteomes" id="UP000199514"/>
    </source>
</evidence>
<dbReference type="Pfam" id="PF13185">
    <property type="entry name" value="GAF_2"/>
    <property type="match status" value="1"/>
</dbReference>
<dbReference type="PANTHER" id="PTHR24422">
    <property type="entry name" value="CHEMOTAXIS PROTEIN METHYLTRANSFERASE"/>
    <property type="match status" value="1"/>
</dbReference>